<comment type="caution">
    <text evidence="5">The sequence shown here is derived from an EMBL/GenBank/DDBJ whole genome shotgun (WGS) entry which is preliminary data.</text>
</comment>
<dbReference type="InterPro" id="IPR051534">
    <property type="entry name" value="CBASS_pafABC_assoc_protein"/>
</dbReference>
<keyword evidence="6" id="KW-1185">Reference proteome</keyword>
<proteinExistence type="predicted"/>
<dbReference type="EMBL" id="JACCFP010000001">
    <property type="protein sequence ID" value="NYJ02253.1"/>
    <property type="molecule type" value="Genomic_DNA"/>
</dbReference>
<dbReference type="InterPro" id="IPR013196">
    <property type="entry name" value="HTH_11"/>
</dbReference>
<keyword evidence="3" id="KW-0804">Transcription</keyword>
<name>A0A853C7P6_9ACTN</name>
<sequence length="236" mass="26534">MGDDDPTKRTLRLLALLQARRTWLPAELADRLGVSTRTLRRDISRLEDLDFRVERKPGPGGYYALAAGSRLPPLVFDDDEVLALIVGLRMAEGRVAEDAAPRALAKLLQVLPRRLSELAHDLAENTQTVRRPRTVVDGRALDKFARAGAASRSVEFTYRDQRGRTLPRRVDSVQCVQSNGRWYAVAYDLDREAWRVFLLDGATDVHLGPIVARRQTPFADLSTWLTTDFGRLGDRS</sequence>
<dbReference type="InterPro" id="IPR036388">
    <property type="entry name" value="WH-like_DNA-bd_sf"/>
</dbReference>
<dbReference type="Proteomes" id="UP000530424">
    <property type="component" value="Unassembled WGS sequence"/>
</dbReference>
<dbReference type="GO" id="GO:0003700">
    <property type="term" value="F:DNA-binding transcription factor activity"/>
    <property type="evidence" value="ECO:0007669"/>
    <property type="project" value="InterPro"/>
</dbReference>
<evidence type="ECO:0000256" key="2">
    <source>
        <dbReference type="ARBA" id="ARBA00023125"/>
    </source>
</evidence>
<gene>
    <name evidence="5" type="ORF">HNR19_002951</name>
</gene>
<dbReference type="Gene3D" id="1.10.10.10">
    <property type="entry name" value="Winged helix-like DNA-binding domain superfamily/Winged helix DNA-binding domain"/>
    <property type="match status" value="1"/>
</dbReference>
<reference evidence="5 6" key="1">
    <citation type="submission" date="2020-07" db="EMBL/GenBank/DDBJ databases">
        <title>Sequencing the genomes of 1000 actinobacteria strains.</title>
        <authorList>
            <person name="Klenk H.-P."/>
        </authorList>
    </citation>
    <scope>NUCLEOTIDE SEQUENCE [LARGE SCALE GENOMIC DNA]</scope>
    <source>
        <strain evidence="5 6">DSM 103833</strain>
    </source>
</reference>
<dbReference type="InterPro" id="IPR026881">
    <property type="entry name" value="WYL_dom"/>
</dbReference>
<dbReference type="PROSITE" id="PS00894">
    <property type="entry name" value="HTH_DEOR_1"/>
    <property type="match status" value="1"/>
</dbReference>
<dbReference type="PROSITE" id="PS51000">
    <property type="entry name" value="HTH_DEOR_2"/>
    <property type="match status" value="1"/>
</dbReference>
<dbReference type="PANTHER" id="PTHR34580">
    <property type="match status" value="1"/>
</dbReference>
<dbReference type="PANTHER" id="PTHR34580:SF3">
    <property type="entry name" value="PROTEIN PAFB"/>
    <property type="match status" value="1"/>
</dbReference>
<dbReference type="InterPro" id="IPR036390">
    <property type="entry name" value="WH_DNA-bd_sf"/>
</dbReference>
<evidence type="ECO:0000313" key="6">
    <source>
        <dbReference type="Proteomes" id="UP000530424"/>
    </source>
</evidence>
<protein>
    <submittedName>
        <fullName evidence="5">Putative DNA-binding transcriptional regulator YafY</fullName>
    </submittedName>
</protein>
<accession>A0A853C7P6</accession>
<evidence type="ECO:0000256" key="1">
    <source>
        <dbReference type="ARBA" id="ARBA00023015"/>
    </source>
</evidence>
<evidence type="ECO:0000259" key="4">
    <source>
        <dbReference type="PROSITE" id="PS51000"/>
    </source>
</evidence>
<organism evidence="5 6">
    <name type="scientific">Nocardioides thalensis</name>
    <dbReference type="NCBI Taxonomy" id="1914755"/>
    <lineage>
        <taxon>Bacteria</taxon>
        <taxon>Bacillati</taxon>
        <taxon>Actinomycetota</taxon>
        <taxon>Actinomycetes</taxon>
        <taxon>Propionibacteriales</taxon>
        <taxon>Nocardioidaceae</taxon>
        <taxon>Nocardioides</taxon>
    </lineage>
</organism>
<dbReference type="PROSITE" id="PS52050">
    <property type="entry name" value="WYL"/>
    <property type="match status" value="1"/>
</dbReference>
<dbReference type="Pfam" id="PF08279">
    <property type="entry name" value="HTH_11"/>
    <property type="match status" value="1"/>
</dbReference>
<dbReference type="GO" id="GO:0003677">
    <property type="term" value="F:DNA binding"/>
    <property type="evidence" value="ECO:0007669"/>
    <property type="project" value="UniProtKB-KW"/>
</dbReference>
<evidence type="ECO:0000256" key="3">
    <source>
        <dbReference type="ARBA" id="ARBA00023163"/>
    </source>
</evidence>
<dbReference type="Pfam" id="PF13280">
    <property type="entry name" value="WYL"/>
    <property type="match status" value="1"/>
</dbReference>
<keyword evidence="2 5" id="KW-0238">DNA-binding</keyword>
<dbReference type="InterPro" id="IPR018356">
    <property type="entry name" value="Tscrpt_reg_HTH_DeoR_CS"/>
</dbReference>
<dbReference type="InterPro" id="IPR001034">
    <property type="entry name" value="DeoR_HTH"/>
</dbReference>
<dbReference type="RefSeq" id="WP_179668646.1">
    <property type="nucleotide sequence ID" value="NZ_JACCFP010000001.1"/>
</dbReference>
<keyword evidence="1" id="KW-0805">Transcription regulation</keyword>
<feature type="domain" description="HTH deoR-type" evidence="4">
    <location>
        <begin position="6"/>
        <end position="62"/>
    </location>
</feature>
<evidence type="ECO:0000313" key="5">
    <source>
        <dbReference type="EMBL" id="NYJ02253.1"/>
    </source>
</evidence>
<dbReference type="AlphaFoldDB" id="A0A853C7P6"/>
<dbReference type="SUPFAM" id="SSF46785">
    <property type="entry name" value="Winged helix' DNA-binding domain"/>
    <property type="match status" value="1"/>
</dbReference>